<dbReference type="PANTHER" id="PTHR45228">
    <property type="entry name" value="CYCLIC DI-GMP PHOSPHODIESTERASE TM_0186-RELATED"/>
    <property type="match status" value="1"/>
</dbReference>
<dbReference type="SMART" id="SM00471">
    <property type="entry name" value="HDc"/>
    <property type="match status" value="1"/>
</dbReference>
<evidence type="ECO:0000259" key="4">
    <source>
        <dbReference type="PROSITE" id="PS51832"/>
    </source>
</evidence>
<dbReference type="Proteomes" id="UP001221208">
    <property type="component" value="Unassembled WGS sequence"/>
</dbReference>
<keyword evidence="2" id="KW-0175">Coiled coil</keyword>
<dbReference type="PROSITE" id="PS51832">
    <property type="entry name" value="HD_GYP"/>
    <property type="match status" value="1"/>
</dbReference>
<dbReference type="CDD" id="cd17569">
    <property type="entry name" value="REC_HupR-like"/>
    <property type="match status" value="1"/>
</dbReference>
<organism evidence="5 6">
    <name type="scientific">Janthinobacterium fluminis</name>
    <dbReference type="NCBI Taxonomy" id="2987524"/>
    <lineage>
        <taxon>Bacteria</taxon>
        <taxon>Pseudomonadati</taxon>
        <taxon>Pseudomonadota</taxon>
        <taxon>Betaproteobacteria</taxon>
        <taxon>Burkholderiales</taxon>
        <taxon>Oxalobacteraceae</taxon>
        <taxon>Janthinobacterium</taxon>
    </lineage>
</organism>
<comment type="caution">
    <text evidence="5">The sequence shown here is derived from an EMBL/GenBank/DDBJ whole genome shotgun (WGS) entry which is preliminary data.</text>
</comment>
<dbReference type="Pfam" id="PF00072">
    <property type="entry name" value="Response_reg"/>
    <property type="match status" value="1"/>
</dbReference>
<keyword evidence="1" id="KW-0597">Phosphoprotein</keyword>
<evidence type="ECO:0000259" key="3">
    <source>
        <dbReference type="PROSITE" id="PS50110"/>
    </source>
</evidence>
<evidence type="ECO:0000256" key="1">
    <source>
        <dbReference type="PROSITE-ProRule" id="PRU00169"/>
    </source>
</evidence>
<evidence type="ECO:0000313" key="6">
    <source>
        <dbReference type="Proteomes" id="UP001221208"/>
    </source>
</evidence>
<dbReference type="RefSeq" id="WP_273673665.1">
    <property type="nucleotide sequence ID" value="NZ_JAQQXR010000010.1"/>
</dbReference>
<dbReference type="SUPFAM" id="SSF52172">
    <property type="entry name" value="CheY-like"/>
    <property type="match status" value="1"/>
</dbReference>
<dbReference type="SUPFAM" id="SSF109604">
    <property type="entry name" value="HD-domain/PDEase-like"/>
    <property type="match status" value="1"/>
</dbReference>
<feature type="coiled-coil region" evidence="2">
    <location>
        <begin position="128"/>
        <end position="163"/>
    </location>
</feature>
<dbReference type="Pfam" id="PF13487">
    <property type="entry name" value="HD_5"/>
    <property type="match status" value="1"/>
</dbReference>
<feature type="domain" description="HD-GYP" evidence="4">
    <location>
        <begin position="185"/>
        <end position="381"/>
    </location>
</feature>
<gene>
    <name evidence="5" type="ORF">OIK44_21090</name>
</gene>
<accession>A0ABT5K507</accession>
<feature type="domain" description="Response regulatory" evidence="3">
    <location>
        <begin position="15"/>
        <end position="130"/>
    </location>
</feature>
<dbReference type="InterPro" id="IPR001789">
    <property type="entry name" value="Sig_transdc_resp-reg_receiver"/>
</dbReference>
<dbReference type="EMBL" id="JAQQXR010000010">
    <property type="protein sequence ID" value="MDC8760089.1"/>
    <property type="molecule type" value="Genomic_DNA"/>
</dbReference>
<dbReference type="InterPro" id="IPR052020">
    <property type="entry name" value="Cyclic_di-GMP/3'3'-cGAMP_PDE"/>
</dbReference>
<dbReference type="InterPro" id="IPR037522">
    <property type="entry name" value="HD_GYP_dom"/>
</dbReference>
<dbReference type="InterPro" id="IPR003607">
    <property type="entry name" value="HD/PDEase_dom"/>
</dbReference>
<reference evidence="5 6" key="1">
    <citation type="submission" date="2022-10" db="EMBL/GenBank/DDBJ databases">
        <title>Janthinobacterium sp. hw3 Genome sequencing.</title>
        <authorList>
            <person name="Park S."/>
        </authorList>
    </citation>
    <scope>NUCLEOTIDE SEQUENCE [LARGE SCALE GENOMIC DNA]</scope>
    <source>
        <strain evidence="6">hw3</strain>
    </source>
</reference>
<dbReference type="PANTHER" id="PTHR45228:SF8">
    <property type="entry name" value="TWO-COMPONENT RESPONSE REGULATOR-RELATED"/>
    <property type="match status" value="1"/>
</dbReference>
<dbReference type="Gene3D" id="3.40.50.2300">
    <property type="match status" value="1"/>
</dbReference>
<dbReference type="Gene3D" id="1.10.3210.10">
    <property type="entry name" value="Hypothetical protein af1432"/>
    <property type="match status" value="1"/>
</dbReference>
<keyword evidence="6" id="KW-1185">Reference proteome</keyword>
<dbReference type="PROSITE" id="PS50110">
    <property type="entry name" value="RESPONSE_REGULATORY"/>
    <property type="match status" value="1"/>
</dbReference>
<proteinExistence type="predicted"/>
<evidence type="ECO:0000313" key="5">
    <source>
        <dbReference type="EMBL" id="MDC8760089.1"/>
    </source>
</evidence>
<protein>
    <submittedName>
        <fullName evidence="5">Response regulator</fullName>
    </submittedName>
</protein>
<feature type="modified residue" description="4-aspartylphosphate" evidence="1">
    <location>
        <position position="64"/>
    </location>
</feature>
<evidence type="ECO:0000256" key="2">
    <source>
        <dbReference type="SAM" id="Coils"/>
    </source>
</evidence>
<name>A0ABT5K507_9BURK</name>
<sequence>MTVAPFAPAAPPPLTLLCVDDEPNILSSLRRLFRAKGYRVLTAEGGAAGLQVLETELVDLVISDMRMPEMDGAQFLAQVRQRWPDVIRLLLTGYSDIQSILDAINCGEIYRYITKPWDDNDIALVVRHALERRVLEQEKLRLEKLTQQQNEALKTLNQSLEAKVEARTLQLKKTHDEVLQANDKLKTNFVTTIKLFSSIIEMRGGSLNGHSRRTADLARRIGVEMALPAKEIQELFIAALLLDIGKIGFSDELLETPLTMMTGDTLGLFRKHPVRAEQLLMALEDLRGAATILRSQMERFDGAGFPDALAGLAIPLGARILALASDYDNLQIGAMVQRQLRADEAKQLIYDSSGKRYDPTVVAAFRQLIDGGSADAASGDVAALSGELVPGMKLSRDLISRDGLMLLAADHVLDARLIQQVQDFEAKSGGRLTIRVYLPKEA</sequence>
<dbReference type="CDD" id="cd00077">
    <property type="entry name" value="HDc"/>
    <property type="match status" value="1"/>
</dbReference>
<dbReference type="InterPro" id="IPR011006">
    <property type="entry name" value="CheY-like_superfamily"/>
</dbReference>
<dbReference type="SMART" id="SM00448">
    <property type="entry name" value="REC"/>
    <property type="match status" value="1"/>
</dbReference>